<feature type="transmembrane region" description="Helical" evidence="12">
    <location>
        <begin position="31"/>
        <end position="50"/>
    </location>
</feature>
<dbReference type="SUPFAM" id="SSF51735">
    <property type="entry name" value="NAD(P)-binding Rossmann-fold domains"/>
    <property type="match status" value="1"/>
</dbReference>
<dbReference type="Gene3D" id="1.20.1530.20">
    <property type="match status" value="1"/>
</dbReference>
<feature type="transmembrane region" description="Helical" evidence="12">
    <location>
        <begin position="6"/>
        <end position="24"/>
    </location>
</feature>
<feature type="coiled-coil region" evidence="11">
    <location>
        <begin position="577"/>
        <end position="604"/>
    </location>
</feature>
<dbReference type="PANTHER" id="PTHR46157">
    <property type="entry name" value="K(+) EFFLUX ANTIPORTER 3, CHLOROPLASTIC"/>
    <property type="match status" value="1"/>
</dbReference>
<evidence type="ECO:0000256" key="4">
    <source>
        <dbReference type="ARBA" id="ARBA00022449"/>
    </source>
</evidence>
<dbReference type="Gene3D" id="3.40.50.720">
    <property type="entry name" value="NAD(P)-binding Rossmann-like Domain"/>
    <property type="match status" value="1"/>
</dbReference>
<evidence type="ECO:0000256" key="8">
    <source>
        <dbReference type="ARBA" id="ARBA00022989"/>
    </source>
</evidence>
<dbReference type="Pfam" id="PF00999">
    <property type="entry name" value="Na_H_Exchanger"/>
    <property type="match status" value="1"/>
</dbReference>
<proteinExistence type="inferred from homology"/>
<feature type="transmembrane region" description="Helical" evidence="12">
    <location>
        <begin position="339"/>
        <end position="360"/>
    </location>
</feature>
<feature type="transmembrane region" description="Helical" evidence="12">
    <location>
        <begin position="56"/>
        <end position="75"/>
    </location>
</feature>
<evidence type="ECO:0000256" key="2">
    <source>
        <dbReference type="ARBA" id="ARBA00005551"/>
    </source>
</evidence>
<evidence type="ECO:0000256" key="10">
    <source>
        <dbReference type="ARBA" id="ARBA00023136"/>
    </source>
</evidence>
<keyword evidence="3" id="KW-0813">Transport</keyword>
<organism evidence="14 15">
    <name type="scientific">Spirosoma soli</name>
    <dbReference type="NCBI Taxonomy" id="1770529"/>
    <lineage>
        <taxon>Bacteria</taxon>
        <taxon>Pseudomonadati</taxon>
        <taxon>Bacteroidota</taxon>
        <taxon>Cytophagia</taxon>
        <taxon>Cytophagales</taxon>
        <taxon>Cytophagaceae</taxon>
        <taxon>Spirosoma</taxon>
    </lineage>
</organism>
<keyword evidence="7" id="KW-0630">Potassium</keyword>
<dbReference type="EMBL" id="JBHULN010000003">
    <property type="protein sequence ID" value="MFD2570446.1"/>
    <property type="molecule type" value="Genomic_DNA"/>
</dbReference>
<evidence type="ECO:0000256" key="5">
    <source>
        <dbReference type="ARBA" id="ARBA00022538"/>
    </source>
</evidence>
<feature type="transmembrane region" description="Helical" evidence="12">
    <location>
        <begin position="195"/>
        <end position="215"/>
    </location>
</feature>
<keyword evidence="15" id="KW-1185">Reference proteome</keyword>
<keyword evidence="4" id="KW-0050">Antiport</keyword>
<keyword evidence="9" id="KW-0406">Ion transport</keyword>
<evidence type="ECO:0000256" key="3">
    <source>
        <dbReference type="ARBA" id="ARBA00022448"/>
    </source>
</evidence>
<keyword evidence="11" id="KW-0175">Coiled coil</keyword>
<dbReference type="InterPro" id="IPR006153">
    <property type="entry name" value="Cation/H_exchanger_TM"/>
</dbReference>
<evidence type="ECO:0000313" key="15">
    <source>
        <dbReference type="Proteomes" id="UP001597469"/>
    </source>
</evidence>
<feature type="transmembrane region" description="Helical" evidence="12">
    <location>
        <begin position="117"/>
        <end position="136"/>
    </location>
</feature>
<evidence type="ECO:0000256" key="11">
    <source>
        <dbReference type="SAM" id="Coils"/>
    </source>
</evidence>
<evidence type="ECO:0000256" key="9">
    <source>
        <dbReference type="ARBA" id="ARBA00023065"/>
    </source>
</evidence>
<evidence type="ECO:0000313" key="14">
    <source>
        <dbReference type="EMBL" id="MFD2570446.1"/>
    </source>
</evidence>
<evidence type="ECO:0000256" key="7">
    <source>
        <dbReference type="ARBA" id="ARBA00022958"/>
    </source>
</evidence>
<comment type="caution">
    <text evidence="14">The sequence shown here is derived from an EMBL/GenBank/DDBJ whole genome shotgun (WGS) entry which is preliminary data.</text>
</comment>
<feature type="transmembrane region" description="Helical" evidence="12">
    <location>
        <begin position="284"/>
        <end position="302"/>
    </location>
</feature>
<feature type="transmembrane region" description="Helical" evidence="12">
    <location>
        <begin position="87"/>
        <end position="111"/>
    </location>
</feature>
<feature type="transmembrane region" description="Helical" evidence="12">
    <location>
        <begin position="236"/>
        <end position="264"/>
    </location>
</feature>
<evidence type="ECO:0000259" key="13">
    <source>
        <dbReference type="PROSITE" id="PS51201"/>
    </source>
</evidence>
<dbReference type="Proteomes" id="UP001597469">
    <property type="component" value="Unassembled WGS sequence"/>
</dbReference>
<dbReference type="NCBIfam" id="TIGR00932">
    <property type="entry name" value="2a37"/>
    <property type="match status" value="1"/>
</dbReference>
<dbReference type="PROSITE" id="PS51201">
    <property type="entry name" value="RCK_N"/>
    <property type="match status" value="1"/>
</dbReference>
<dbReference type="InterPro" id="IPR003148">
    <property type="entry name" value="RCK_N"/>
</dbReference>
<dbReference type="PANTHER" id="PTHR46157:SF4">
    <property type="entry name" value="K(+) EFFLUX ANTIPORTER 3, CHLOROPLASTIC"/>
    <property type="match status" value="1"/>
</dbReference>
<keyword evidence="10 12" id="KW-0472">Membrane</keyword>
<comment type="similarity">
    <text evidence="2">Belongs to the monovalent cation:proton antiporter 2 (CPA2) transporter (TC 2.A.37) family.</text>
</comment>
<reference evidence="15" key="1">
    <citation type="journal article" date="2019" name="Int. J. Syst. Evol. Microbiol.">
        <title>The Global Catalogue of Microorganisms (GCM) 10K type strain sequencing project: providing services to taxonomists for standard genome sequencing and annotation.</title>
        <authorList>
            <consortium name="The Broad Institute Genomics Platform"/>
            <consortium name="The Broad Institute Genome Sequencing Center for Infectious Disease"/>
            <person name="Wu L."/>
            <person name="Ma J."/>
        </authorList>
    </citation>
    <scope>NUCLEOTIDE SEQUENCE [LARGE SCALE GENOMIC DNA]</scope>
    <source>
        <strain evidence="15">KCTC 42805</strain>
    </source>
</reference>
<dbReference type="InterPro" id="IPR004771">
    <property type="entry name" value="K/H_exchanger"/>
</dbReference>
<evidence type="ECO:0000256" key="12">
    <source>
        <dbReference type="SAM" id="Phobius"/>
    </source>
</evidence>
<accession>A0ABW5M2B9</accession>
<feature type="transmembrane region" description="Helical" evidence="12">
    <location>
        <begin position="148"/>
        <end position="175"/>
    </location>
</feature>
<comment type="subcellular location">
    <subcellularLocation>
        <location evidence="1">Membrane</location>
        <topology evidence="1">Multi-pass membrane protein</topology>
    </subcellularLocation>
</comment>
<sequence length="627" mass="68032">MQETFFFQAMVYLAAAVIMVPIAKKVGLGSVLGYLLAGIIIGPACLQFVGHEGTDIMHFAEFGVVMMLFVIGLELEPSRLWRLRKAILGMGGLQIAGTTVVVTGLAVALGIDVKQALILGMILSMSSTAIVLQSLNEKGLMQTAAGQASFAVLLFQDIAVIPMLALFPLLATAPATSTGTDNHGNGSLLDALPTWAQPVVVLGAVAAIIVAGRYLTPPLFRIIAKTGMREMFTATALLLVVSIAVLMTTVGLSPALGTFLAGVVLANSEYRHELESDIDPFKGLLLGLFFMAVGASIDFNLILANPLLIFGLVTGVMVCKLAVLFGLGKGFALSTDQTLIFSFGLCQVGEFAFVLFSFTTQEGVLPKELTDIMTAVVAISMAFTPLVMLLNERLLLPRIGTKEEDTKESDVVAQDNPVIIAGYGHFGNTVGRFLQANNVGTTVLDIDSDNVDWLRRMGFKVYYGDASRHDLLEIAGAGKAKIIVIAINDPEKRLELVETVKKHFPDLHILVRSTNRYDAYDLMNAGMLHIYRETLDTSLRLGVDALTLLGYRAHEASRAAKMFFMHDERTLKKLSAIRNEDEYVSAARETMEELERVIQADRNTPTLHIDEGWDEESLITDVKEAQE</sequence>
<protein>
    <submittedName>
        <fullName evidence="14">Monovalent cation:proton antiporter-2 (CPA2) family protein</fullName>
    </submittedName>
</protein>
<dbReference type="InterPro" id="IPR036291">
    <property type="entry name" value="NAD(P)-bd_dom_sf"/>
</dbReference>
<keyword evidence="5" id="KW-0633">Potassium transport</keyword>
<feature type="domain" description="RCK N-terminal" evidence="13">
    <location>
        <begin position="415"/>
        <end position="539"/>
    </location>
</feature>
<evidence type="ECO:0000256" key="1">
    <source>
        <dbReference type="ARBA" id="ARBA00004141"/>
    </source>
</evidence>
<keyword evidence="8 12" id="KW-1133">Transmembrane helix</keyword>
<feature type="transmembrane region" description="Helical" evidence="12">
    <location>
        <begin position="372"/>
        <end position="390"/>
    </location>
</feature>
<keyword evidence="6 12" id="KW-0812">Transmembrane</keyword>
<dbReference type="RefSeq" id="WP_381521123.1">
    <property type="nucleotide sequence ID" value="NZ_JBHULN010000003.1"/>
</dbReference>
<dbReference type="Pfam" id="PF02254">
    <property type="entry name" value="TrkA_N"/>
    <property type="match status" value="1"/>
</dbReference>
<gene>
    <name evidence="14" type="ORF">ACFSUS_07365</name>
</gene>
<feature type="transmembrane region" description="Helical" evidence="12">
    <location>
        <begin position="307"/>
        <end position="327"/>
    </location>
</feature>
<name>A0ABW5M2B9_9BACT</name>
<evidence type="ECO:0000256" key="6">
    <source>
        <dbReference type="ARBA" id="ARBA00022692"/>
    </source>
</evidence>
<dbReference type="InterPro" id="IPR038770">
    <property type="entry name" value="Na+/solute_symporter_sf"/>
</dbReference>